<dbReference type="InterPro" id="IPR043504">
    <property type="entry name" value="Peptidase_S1_PA_chymotrypsin"/>
</dbReference>
<keyword evidence="6" id="KW-1015">Disulfide bond</keyword>
<dbReference type="PANTHER" id="PTHR24271:SF81">
    <property type="entry name" value="GRANZYME B"/>
    <property type="match status" value="1"/>
</dbReference>
<dbReference type="PANTHER" id="PTHR24271">
    <property type="entry name" value="KALLIKREIN-RELATED"/>
    <property type="match status" value="1"/>
</dbReference>
<dbReference type="SUPFAM" id="SSF50494">
    <property type="entry name" value="Trypsin-like serine proteases"/>
    <property type="match status" value="2"/>
</dbReference>
<feature type="domain" description="Peptidase S1" evidence="8">
    <location>
        <begin position="261"/>
        <end position="489"/>
    </location>
</feature>
<dbReference type="PRINTS" id="PR00722">
    <property type="entry name" value="CHYMOTRYPSIN"/>
</dbReference>
<dbReference type="InterPro" id="IPR018114">
    <property type="entry name" value="TRYPSIN_HIS"/>
</dbReference>
<sequence>MIRGEIIGGWEAQPHFRAYMAYVKIATSRGVKTCGGFLIRDDMVLTAAHCNKEQGHLTVSLVVHDLRLWEWSRQEIPVRRRIPHPQYDIHSLNNDVMLLQLACRARLNEWVGLIPLPSAWQGVCPGAMCSVAGWGRMSARRAKGSDVLWEVDVAVLEDYVCLRNPDHIYRYYNTSTMLCAGDPKEGKDSFKELRRLSPCLAGANVTLRFPVPHTSALSRSVQPFGAEADAPSALAVRMLLFLLPAAFLVQILPPGAQAGGIVGGQEAVPHSRPYMAFLTMKRCFGPVNTCGGFLIREDVVVTAAHCRVKWNRGIVILGAHNIRKRERRRQKIRVKRWIPHPEYDKMTDSNDIMLLQLRNKAELNDWVQPISLPHPWPEVPVGTKCNVSGWGRMQVNSSKKSDVLRDVVLEVMADEVCKRKLTRRYDAVSMLCAGDPKHKKSTLKGDSGGPLVCDGVPQGIVSWGPINGASPEVYARVSQFIHWIQTVMKELKPLDAPGVSSQA</sequence>
<keyword evidence="4 7" id="KW-0720">Serine protease</keyword>
<name>A0A9D3XMJ7_9SAUR</name>
<dbReference type="CDD" id="cd00190">
    <property type="entry name" value="Tryp_SPc"/>
    <property type="match status" value="2"/>
</dbReference>
<evidence type="ECO:0000256" key="2">
    <source>
        <dbReference type="ARBA" id="ARBA00022729"/>
    </source>
</evidence>
<feature type="domain" description="Peptidase S1" evidence="8">
    <location>
        <begin position="6"/>
        <end position="242"/>
    </location>
</feature>
<dbReference type="AlphaFoldDB" id="A0A9D3XMJ7"/>
<keyword evidence="3 7" id="KW-0378">Hydrolase</keyword>
<reference evidence="9" key="1">
    <citation type="submission" date="2021-09" db="EMBL/GenBank/DDBJ databases">
        <title>The genome of Mauremys mutica provides insights into the evolution of semi-aquatic lifestyle.</title>
        <authorList>
            <person name="Gong S."/>
            <person name="Gao Y."/>
        </authorList>
    </citation>
    <scope>NUCLEOTIDE SEQUENCE</scope>
    <source>
        <strain evidence="9">MM-2020</strain>
        <tissue evidence="9">Muscle</tissue>
    </source>
</reference>
<evidence type="ECO:0000256" key="1">
    <source>
        <dbReference type="ARBA" id="ARBA00022670"/>
    </source>
</evidence>
<evidence type="ECO:0000256" key="5">
    <source>
        <dbReference type="ARBA" id="ARBA00023145"/>
    </source>
</evidence>
<evidence type="ECO:0000256" key="3">
    <source>
        <dbReference type="ARBA" id="ARBA00022801"/>
    </source>
</evidence>
<evidence type="ECO:0000313" key="10">
    <source>
        <dbReference type="Proteomes" id="UP000827986"/>
    </source>
</evidence>
<dbReference type="FunFam" id="2.40.10.10:FF:000005">
    <property type="entry name" value="Serine protease 37"/>
    <property type="match status" value="2"/>
</dbReference>
<dbReference type="Pfam" id="PF00089">
    <property type="entry name" value="Trypsin"/>
    <property type="match status" value="2"/>
</dbReference>
<gene>
    <name evidence="9" type="ORF">KIL84_009559</name>
</gene>
<accession>A0A9D3XMJ7</accession>
<dbReference type="PROSITE" id="PS50240">
    <property type="entry name" value="TRYPSIN_DOM"/>
    <property type="match status" value="2"/>
</dbReference>
<proteinExistence type="predicted"/>
<keyword evidence="1 7" id="KW-0645">Protease</keyword>
<dbReference type="Proteomes" id="UP000827986">
    <property type="component" value="Unassembled WGS sequence"/>
</dbReference>
<comment type="caution">
    <text evidence="9">The sequence shown here is derived from an EMBL/GenBank/DDBJ whole genome shotgun (WGS) entry which is preliminary data.</text>
</comment>
<evidence type="ECO:0000256" key="4">
    <source>
        <dbReference type="ARBA" id="ARBA00022825"/>
    </source>
</evidence>
<dbReference type="InterPro" id="IPR001314">
    <property type="entry name" value="Peptidase_S1A"/>
</dbReference>
<dbReference type="InterPro" id="IPR009003">
    <property type="entry name" value="Peptidase_S1_PA"/>
</dbReference>
<dbReference type="Gene3D" id="2.40.10.10">
    <property type="entry name" value="Trypsin-like serine proteases"/>
    <property type="match status" value="4"/>
</dbReference>
<protein>
    <recommendedName>
        <fullName evidence="8">Peptidase S1 domain-containing protein</fullName>
    </recommendedName>
</protein>
<keyword evidence="10" id="KW-1185">Reference proteome</keyword>
<evidence type="ECO:0000313" key="9">
    <source>
        <dbReference type="EMBL" id="KAH1181805.1"/>
    </source>
</evidence>
<dbReference type="SMART" id="SM00020">
    <property type="entry name" value="Tryp_SPc"/>
    <property type="match status" value="2"/>
</dbReference>
<keyword evidence="2" id="KW-0732">Signal</keyword>
<evidence type="ECO:0000256" key="7">
    <source>
        <dbReference type="RuleBase" id="RU363034"/>
    </source>
</evidence>
<dbReference type="GO" id="GO:0006508">
    <property type="term" value="P:proteolysis"/>
    <property type="evidence" value="ECO:0007669"/>
    <property type="project" value="UniProtKB-KW"/>
</dbReference>
<evidence type="ECO:0000256" key="6">
    <source>
        <dbReference type="ARBA" id="ARBA00023157"/>
    </source>
</evidence>
<evidence type="ECO:0000259" key="8">
    <source>
        <dbReference type="PROSITE" id="PS50240"/>
    </source>
</evidence>
<dbReference type="InterPro" id="IPR033116">
    <property type="entry name" value="TRYPSIN_SER"/>
</dbReference>
<dbReference type="PROSITE" id="PS00134">
    <property type="entry name" value="TRYPSIN_HIS"/>
    <property type="match status" value="1"/>
</dbReference>
<dbReference type="InterPro" id="IPR001254">
    <property type="entry name" value="Trypsin_dom"/>
</dbReference>
<dbReference type="EMBL" id="JAHDVG010000467">
    <property type="protein sequence ID" value="KAH1181805.1"/>
    <property type="molecule type" value="Genomic_DNA"/>
</dbReference>
<dbReference type="GO" id="GO:0004252">
    <property type="term" value="F:serine-type endopeptidase activity"/>
    <property type="evidence" value="ECO:0007669"/>
    <property type="project" value="InterPro"/>
</dbReference>
<dbReference type="PROSITE" id="PS00135">
    <property type="entry name" value="TRYPSIN_SER"/>
    <property type="match status" value="1"/>
</dbReference>
<organism evidence="9 10">
    <name type="scientific">Mauremys mutica</name>
    <name type="common">yellowpond turtle</name>
    <dbReference type="NCBI Taxonomy" id="74926"/>
    <lineage>
        <taxon>Eukaryota</taxon>
        <taxon>Metazoa</taxon>
        <taxon>Chordata</taxon>
        <taxon>Craniata</taxon>
        <taxon>Vertebrata</taxon>
        <taxon>Euteleostomi</taxon>
        <taxon>Archelosauria</taxon>
        <taxon>Testudinata</taxon>
        <taxon>Testudines</taxon>
        <taxon>Cryptodira</taxon>
        <taxon>Durocryptodira</taxon>
        <taxon>Testudinoidea</taxon>
        <taxon>Geoemydidae</taxon>
        <taxon>Geoemydinae</taxon>
        <taxon>Mauremys</taxon>
    </lineage>
</organism>
<keyword evidence="5" id="KW-0865">Zymogen</keyword>